<keyword evidence="4 9" id="KW-0509">mRNA transport</keyword>
<reference evidence="10 11" key="1">
    <citation type="journal article" date="2023" name="BMC Biol.">
        <title>The compact genome of the sponge Oopsacas minuta (Hexactinellida) is lacking key metazoan core genes.</title>
        <authorList>
            <person name="Santini S."/>
            <person name="Schenkelaars Q."/>
            <person name="Jourda C."/>
            <person name="Duchesne M."/>
            <person name="Belahbib H."/>
            <person name="Rocher C."/>
            <person name="Selva M."/>
            <person name="Riesgo A."/>
            <person name="Vervoort M."/>
            <person name="Leys S.P."/>
            <person name="Kodjabachian L."/>
            <person name="Le Bivic A."/>
            <person name="Borchiellini C."/>
            <person name="Claverie J.M."/>
            <person name="Renard E."/>
        </authorList>
    </citation>
    <scope>NUCLEOTIDE SEQUENCE [LARGE SCALE GENOMIC DNA]</scope>
    <source>
        <strain evidence="10">SPO-2</strain>
    </source>
</reference>
<organism evidence="10 11">
    <name type="scientific">Oopsacas minuta</name>
    <dbReference type="NCBI Taxonomy" id="111878"/>
    <lineage>
        <taxon>Eukaryota</taxon>
        <taxon>Metazoa</taxon>
        <taxon>Porifera</taxon>
        <taxon>Hexactinellida</taxon>
        <taxon>Hexasterophora</taxon>
        <taxon>Lyssacinosida</taxon>
        <taxon>Leucopsacidae</taxon>
        <taxon>Oopsacas</taxon>
    </lineage>
</organism>
<proteinExistence type="inferred from homology"/>
<evidence type="ECO:0000256" key="1">
    <source>
        <dbReference type="ARBA" id="ARBA00004567"/>
    </source>
</evidence>
<dbReference type="GO" id="GO:0006406">
    <property type="term" value="P:mRNA export from nucleus"/>
    <property type="evidence" value="ECO:0007669"/>
    <property type="project" value="TreeGrafter"/>
</dbReference>
<dbReference type="Pfam" id="PF07575">
    <property type="entry name" value="Nucleopor_Nup85"/>
    <property type="match status" value="1"/>
</dbReference>
<comment type="caution">
    <text evidence="10">The sequence shown here is derived from an EMBL/GenBank/DDBJ whole genome shotgun (WGS) entry which is preliminary data.</text>
</comment>
<dbReference type="GO" id="GO:0017056">
    <property type="term" value="F:structural constituent of nuclear pore"/>
    <property type="evidence" value="ECO:0007669"/>
    <property type="project" value="TreeGrafter"/>
</dbReference>
<comment type="subcellular location">
    <subcellularLocation>
        <location evidence="1 9">Nucleus</location>
        <location evidence="1 9">Nuclear pore complex</location>
    </subcellularLocation>
</comment>
<evidence type="ECO:0000256" key="9">
    <source>
        <dbReference type="RuleBase" id="RU365073"/>
    </source>
</evidence>
<evidence type="ECO:0000256" key="4">
    <source>
        <dbReference type="ARBA" id="ARBA00022816"/>
    </source>
</evidence>
<keyword evidence="7 9" id="KW-0906">Nuclear pore complex</keyword>
<dbReference type="PANTHER" id="PTHR13373:SF21">
    <property type="entry name" value="NUCLEAR PORE COMPLEX PROTEIN NUP85"/>
    <property type="match status" value="1"/>
</dbReference>
<evidence type="ECO:0000313" key="10">
    <source>
        <dbReference type="EMBL" id="KAI6658865.1"/>
    </source>
</evidence>
<accession>A0AAV7KDE8</accession>
<dbReference type="GO" id="GO:0031965">
    <property type="term" value="C:nuclear membrane"/>
    <property type="evidence" value="ECO:0007669"/>
    <property type="project" value="UniProtKB-UniRule"/>
</dbReference>
<gene>
    <name evidence="10" type="ORF">LOD99_15191</name>
</gene>
<dbReference type="EMBL" id="JAKMXF010000077">
    <property type="protein sequence ID" value="KAI6658865.1"/>
    <property type="molecule type" value="Genomic_DNA"/>
</dbReference>
<dbReference type="PANTHER" id="PTHR13373">
    <property type="entry name" value="FROUNT PROTEIN-RELATED"/>
    <property type="match status" value="1"/>
</dbReference>
<evidence type="ECO:0000256" key="8">
    <source>
        <dbReference type="ARBA" id="ARBA00023242"/>
    </source>
</evidence>
<dbReference type="GO" id="GO:0006606">
    <property type="term" value="P:protein import into nucleus"/>
    <property type="evidence" value="ECO:0007669"/>
    <property type="project" value="TreeGrafter"/>
</dbReference>
<evidence type="ECO:0000256" key="5">
    <source>
        <dbReference type="ARBA" id="ARBA00022927"/>
    </source>
</evidence>
<evidence type="ECO:0000256" key="2">
    <source>
        <dbReference type="ARBA" id="ARBA00005573"/>
    </source>
</evidence>
<evidence type="ECO:0000256" key="7">
    <source>
        <dbReference type="ARBA" id="ARBA00023132"/>
    </source>
</evidence>
<comment type="function">
    <text evidence="9">Functions as a component of the nuclear pore complex (NPC).</text>
</comment>
<comment type="subunit">
    <text evidence="9">Component of the nuclear pore complex (NPC).</text>
</comment>
<keyword evidence="6 9" id="KW-0811">Translocation</keyword>
<evidence type="ECO:0000256" key="6">
    <source>
        <dbReference type="ARBA" id="ARBA00023010"/>
    </source>
</evidence>
<keyword evidence="9" id="KW-0472">Membrane</keyword>
<evidence type="ECO:0000313" key="11">
    <source>
        <dbReference type="Proteomes" id="UP001165289"/>
    </source>
</evidence>
<dbReference type="InterPro" id="IPR011502">
    <property type="entry name" value="Nucleoporin_Nup85"/>
</dbReference>
<keyword evidence="5 9" id="KW-0653">Protein transport</keyword>
<sequence>MIELFHSIFLELHAALPGSSDPSKHSTADSDFSLLNFSLRYRAVIQKDFGNIYSSFDSSYDPVSVQHLIWHLSEILYLAPTEHCKTNKLLSLKLANWIQIHGKHSCKFIDSCDNSNIHLSDILTEMCILILQGRIHDCVNLLILVLAEREGWPTLVDKQLDSIQCFVDLLHTWPFQFNNDSENDLFNKWISWKDCCRDAIDNGRLQSIFEIEQLAKLMSGNRDTFEHIPLSSCPRWIDMLVGLLLYCHPFGEAFSTELMELVRYAYISFNASDEIDKILLNLFTSSLLDFFQLLCKIEPSWCLAAHLADLFTLAGYQDINSRFYPKCESSEEDELRLNEHIMLGYASSLMNNPLFWTSGADYLIYACPSLGHTTLTTYLERIGAGSNSETSTKVVAICEKYNIKNTLSIVSKIQTRVSLRLGDIPQAINWSLLVDDDKFSKYLVRKYLFHYMMEGCMQYLFDIRKFSSRIFFGEDFAFLLKYSEFHFLYSTGDVCNSAKLLASIIRSEVAPRGFWIPLFFDMLPLLELEECLFSEDDTYEMMRVLQEVSLSYANNTFNIPGIHQERKTGIIINNKFNILRLALTRSLSKPLISDI</sequence>
<dbReference type="AlphaFoldDB" id="A0AAV7KDE8"/>
<name>A0AAV7KDE8_9METZ</name>
<keyword evidence="11" id="KW-1185">Reference proteome</keyword>
<dbReference type="GO" id="GO:0045893">
    <property type="term" value="P:positive regulation of DNA-templated transcription"/>
    <property type="evidence" value="ECO:0007669"/>
    <property type="project" value="TreeGrafter"/>
</dbReference>
<dbReference type="Proteomes" id="UP001165289">
    <property type="component" value="Unassembled WGS sequence"/>
</dbReference>
<evidence type="ECO:0000256" key="3">
    <source>
        <dbReference type="ARBA" id="ARBA00022448"/>
    </source>
</evidence>
<keyword evidence="8 9" id="KW-0539">Nucleus</keyword>
<dbReference type="GO" id="GO:0031080">
    <property type="term" value="C:nuclear pore outer ring"/>
    <property type="evidence" value="ECO:0007669"/>
    <property type="project" value="TreeGrafter"/>
</dbReference>
<comment type="similarity">
    <text evidence="2 9">Belongs to the nucleoporin Nup85 family.</text>
</comment>
<protein>
    <recommendedName>
        <fullName evidence="9">Nuclear pore complex protein Nup85</fullName>
    </recommendedName>
</protein>
<keyword evidence="3 9" id="KW-0813">Transport</keyword>